<dbReference type="EMBL" id="JAGPXE010000006">
    <property type="protein sequence ID" value="MBQ0925606.1"/>
    <property type="molecule type" value="Genomic_DNA"/>
</dbReference>
<proteinExistence type="predicted"/>
<name>A0ABS5DH47_9PSEU</name>
<organism evidence="1 2">
    <name type="scientific">Saccharopolyspora endophytica</name>
    <dbReference type="NCBI Taxonomy" id="543886"/>
    <lineage>
        <taxon>Bacteria</taxon>
        <taxon>Bacillati</taxon>
        <taxon>Actinomycetota</taxon>
        <taxon>Actinomycetes</taxon>
        <taxon>Pseudonocardiales</taxon>
        <taxon>Pseudonocardiaceae</taxon>
        <taxon>Saccharopolyspora</taxon>
    </lineage>
</organism>
<protein>
    <submittedName>
        <fullName evidence="1">Uncharacterized protein</fullName>
    </submittedName>
</protein>
<keyword evidence="2" id="KW-1185">Reference proteome</keyword>
<accession>A0ABS5DH47</accession>
<gene>
    <name evidence="1" type="ORF">KBO27_16750</name>
</gene>
<dbReference type="RefSeq" id="WP_210970922.1">
    <property type="nucleotide sequence ID" value="NZ_JAGPXE010000006.1"/>
</dbReference>
<evidence type="ECO:0000313" key="2">
    <source>
        <dbReference type="Proteomes" id="UP000674084"/>
    </source>
</evidence>
<sequence>MAYSVVRMLAAWYASTLALIGERATMTITRLRRVVLATALFDAYAARDALQNQAVYAHLTSDEKHELTGVLAASGIGRRALTASQNDALISTVSRAEKQVRTLLERR</sequence>
<evidence type="ECO:0000313" key="1">
    <source>
        <dbReference type="EMBL" id="MBQ0925606.1"/>
    </source>
</evidence>
<dbReference type="Proteomes" id="UP000674084">
    <property type="component" value="Unassembled WGS sequence"/>
</dbReference>
<reference evidence="1 2" key="1">
    <citation type="submission" date="2021-04" db="EMBL/GenBank/DDBJ databases">
        <title>Whole-genome sequencing of Saccharopolyspora endophytica KCTC 19397.</title>
        <authorList>
            <person name="Ay H."/>
            <person name="Saygin H."/>
            <person name="Sahin N."/>
        </authorList>
    </citation>
    <scope>NUCLEOTIDE SEQUENCE [LARGE SCALE GENOMIC DNA]</scope>
    <source>
        <strain evidence="1 2">KCTC 19397</strain>
    </source>
</reference>
<comment type="caution">
    <text evidence="1">The sequence shown here is derived from an EMBL/GenBank/DDBJ whole genome shotgun (WGS) entry which is preliminary data.</text>
</comment>